<comment type="caution">
    <text evidence="10">The sequence shown here is derived from an EMBL/GenBank/DDBJ whole genome shotgun (WGS) entry which is preliminary data.</text>
</comment>
<dbReference type="InterPro" id="IPR053385">
    <property type="entry name" value="ABC_transport_permease"/>
</dbReference>
<dbReference type="PANTHER" id="PTHR43386:SF1">
    <property type="entry name" value="D,D-DIPEPTIDE TRANSPORT SYSTEM PERMEASE PROTEIN DDPC-RELATED"/>
    <property type="match status" value="1"/>
</dbReference>
<dbReference type="Proteomes" id="UP000652153">
    <property type="component" value="Unassembled WGS sequence"/>
</dbReference>
<feature type="transmembrane region" description="Helical" evidence="8">
    <location>
        <begin position="246"/>
        <end position="268"/>
    </location>
</feature>
<keyword evidence="5 8" id="KW-1133">Transmembrane helix</keyword>
<dbReference type="PANTHER" id="PTHR43386">
    <property type="entry name" value="OLIGOPEPTIDE TRANSPORT SYSTEM PERMEASE PROTEIN APPC"/>
    <property type="match status" value="1"/>
</dbReference>
<keyword evidence="4 8" id="KW-0812">Transmembrane</keyword>
<keyword evidence="3" id="KW-1003">Cell membrane</keyword>
<accession>A0ABQ1Z7T3</accession>
<keyword evidence="6 8" id="KW-0472">Membrane</keyword>
<comment type="subcellular location">
    <subcellularLocation>
        <location evidence="1 8">Cell membrane</location>
        <topology evidence="1 8">Multi-pass membrane protein</topology>
    </subcellularLocation>
</comment>
<evidence type="ECO:0000256" key="8">
    <source>
        <dbReference type="RuleBase" id="RU363032"/>
    </source>
</evidence>
<dbReference type="NCBIfam" id="NF045474">
    <property type="entry name" value="Opp2C"/>
    <property type="match status" value="1"/>
</dbReference>
<feature type="transmembrane region" description="Helical" evidence="8">
    <location>
        <begin position="88"/>
        <end position="113"/>
    </location>
</feature>
<sequence>MRFPGMKSGQRQAKANRLKVNRFNNTHIIMLIIVVLALVCAPYMTPYDPYVVQLGIRLLPPSMQHLLGTDDLGRDLLSRLMLGGRNTVGTSLLVLLGALSIGIPAGLLAGYAGGWLDRVYKRVTDAFLAFPDFIIAIVLSGLMGPGIFNLMIAIISVKWITYSRIVRNSVVAEKGQEYVTIARLSGLRSYQIWWKHLLPHALSHVIVIASLDIGKIILMIASLSYIGLGVQPPEPEWGAMLNEGRLYFHSSPYLMIAPGLAIMLVVLWSNMLGDRIRDILDIKRSKE</sequence>
<dbReference type="CDD" id="cd06261">
    <property type="entry name" value="TM_PBP2"/>
    <property type="match status" value="1"/>
</dbReference>
<evidence type="ECO:0000256" key="1">
    <source>
        <dbReference type="ARBA" id="ARBA00004651"/>
    </source>
</evidence>
<dbReference type="EMBL" id="BMFU01000002">
    <property type="protein sequence ID" value="GGH50053.1"/>
    <property type="molecule type" value="Genomic_DNA"/>
</dbReference>
<evidence type="ECO:0000259" key="9">
    <source>
        <dbReference type="PROSITE" id="PS50928"/>
    </source>
</evidence>
<dbReference type="SUPFAM" id="SSF161098">
    <property type="entry name" value="MetI-like"/>
    <property type="match status" value="1"/>
</dbReference>
<reference evidence="11" key="1">
    <citation type="journal article" date="2019" name="Int. J. Syst. Evol. Microbiol.">
        <title>The Global Catalogue of Microorganisms (GCM) 10K type strain sequencing project: providing services to taxonomists for standard genome sequencing and annotation.</title>
        <authorList>
            <consortium name="The Broad Institute Genomics Platform"/>
            <consortium name="The Broad Institute Genome Sequencing Center for Infectious Disease"/>
            <person name="Wu L."/>
            <person name="Ma J."/>
        </authorList>
    </citation>
    <scope>NUCLEOTIDE SEQUENCE [LARGE SCALE GENOMIC DNA]</scope>
    <source>
        <strain evidence="11">CGMCC 1.12770</strain>
    </source>
</reference>
<organism evidence="10 11">
    <name type="scientific">Paenibacillus silvae</name>
    <dbReference type="NCBI Taxonomy" id="1325358"/>
    <lineage>
        <taxon>Bacteria</taxon>
        <taxon>Bacillati</taxon>
        <taxon>Bacillota</taxon>
        <taxon>Bacilli</taxon>
        <taxon>Bacillales</taxon>
        <taxon>Paenibacillaceae</taxon>
        <taxon>Paenibacillus</taxon>
    </lineage>
</organism>
<dbReference type="Pfam" id="PF00528">
    <property type="entry name" value="BPD_transp_1"/>
    <property type="match status" value="1"/>
</dbReference>
<keyword evidence="11" id="KW-1185">Reference proteome</keyword>
<dbReference type="RefSeq" id="WP_373288437.1">
    <property type="nucleotide sequence ID" value="NZ_BMFU01000002.1"/>
</dbReference>
<keyword evidence="2 8" id="KW-0813">Transport</keyword>
<name>A0ABQ1Z7T3_9BACL</name>
<dbReference type="InterPro" id="IPR035906">
    <property type="entry name" value="MetI-like_sf"/>
</dbReference>
<evidence type="ECO:0000256" key="5">
    <source>
        <dbReference type="ARBA" id="ARBA00022989"/>
    </source>
</evidence>
<dbReference type="Gene3D" id="1.10.3720.10">
    <property type="entry name" value="MetI-like"/>
    <property type="match status" value="1"/>
</dbReference>
<evidence type="ECO:0000313" key="10">
    <source>
        <dbReference type="EMBL" id="GGH50053.1"/>
    </source>
</evidence>
<protein>
    <submittedName>
        <fullName evidence="10">Glutathione ABC transporter permease GsiD</fullName>
    </submittedName>
</protein>
<evidence type="ECO:0000313" key="11">
    <source>
        <dbReference type="Proteomes" id="UP000652153"/>
    </source>
</evidence>
<evidence type="ECO:0000256" key="7">
    <source>
        <dbReference type="ARBA" id="ARBA00024202"/>
    </source>
</evidence>
<feature type="domain" description="ABC transmembrane type-1" evidence="9">
    <location>
        <begin position="84"/>
        <end position="273"/>
    </location>
</feature>
<evidence type="ECO:0000256" key="3">
    <source>
        <dbReference type="ARBA" id="ARBA00022475"/>
    </source>
</evidence>
<dbReference type="InterPro" id="IPR050366">
    <property type="entry name" value="BP-dependent_transpt_permease"/>
</dbReference>
<gene>
    <name evidence="10" type="ORF">GCM10008014_14910</name>
</gene>
<feature type="transmembrane region" description="Helical" evidence="8">
    <location>
        <begin position="133"/>
        <end position="157"/>
    </location>
</feature>
<feature type="transmembrane region" description="Helical" evidence="8">
    <location>
        <begin position="21"/>
        <end position="44"/>
    </location>
</feature>
<dbReference type="InterPro" id="IPR000515">
    <property type="entry name" value="MetI-like"/>
</dbReference>
<dbReference type="PROSITE" id="PS50928">
    <property type="entry name" value="ABC_TM1"/>
    <property type="match status" value="1"/>
</dbReference>
<evidence type="ECO:0000256" key="4">
    <source>
        <dbReference type="ARBA" id="ARBA00022692"/>
    </source>
</evidence>
<comment type="similarity">
    <text evidence="7">Belongs to the binding-protein-dependent transport system permease family. OppBC subfamily.</text>
</comment>
<evidence type="ECO:0000256" key="6">
    <source>
        <dbReference type="ARBA" id="ARBA00023136"/>
    </source>
</evidence>
<proteinExistence type="inferred from homology"/>
<evidence type="ECO:0000256" key="2">
    <source>
        <dbReference type="ARBA" id="ARBA00022448"/>
    </source>
</evidence>